<feature type="region of interest" description="Disordered" evidence="1">
    <location>
        <begin position="17"/>
        <end position="59"/>
    </location>
</feature>
<protein>
    <submittedName>
        <fullName evidence="2">Uncharacterized protein</fullName>
    </submittedName>
</protein>
<sequence length="158" mass="16398">MGTTSFNVMDFLDGILEEPSSSQIESEDSLLSPSDSQDADPTTTTSLSSPGAVSLNPWAPQSRASRFGIALEEDDGGDIVFEEPEILDAILATSTSALDGNSSSVRLLTPAAILSTGGDTAAVLEEGEEEEVIVGKGSSSYGLRGSFYSNLLGEGEQE</sequence>
<evidence type="ECO:0000313" key="2">
    <source>
        <dbReference type="EMBL" id="CAD9285844.1"/>
    </source>
</evidence>
<organism evidence="2">
    <name type="scientific">Grammatophora oceanica</name>
    <dbReference type="NCBI Taxonomy" id="210454"/>
    <lineage>
        <taxon>Eukaryota</taxon>
        <taxon>Sar</taxon>
        <taxon>Stramenopiles</taxon>
        <taxon>Ochrophyta</taxon>
        <taxon>Bacillariophyta</taxon>
        <taxon>Fragilariophyceae</taxon>
        <taxon>Fragilariophycidae</taxon>
        <taxon>Rhabdonematales</taxon>
        <taxon>Grammatophoraceae</taxon>
        <taxon>Grammatophora</taxon>
    </lineage>
</organism>
<dbReference type="AlphaFoldDB" id="A0A7S1Y9U5"/>
<evidence type="ECO:0000256" key="1">
    <source>
        <dbReference type="SAM" id="MobiDB-lite"/>
    </source>
</evidence>
<dbReference type="EMBL" id="HBGK01027803">
    <property type="protein sequence ID" value="CAD9285844.1"/>
    <property type="molecule type" value="Transcribed_RNA"/>
</dbReference>
<accession>A0A7S1Y9U5</accession>
<name>A0A7S1Y9U5_9STRA</name>
<proteinExistence type="predicted"/>
<reference evidence="2" key="1">
    <citation type="submission" date="2021-01" db="EMBL/GenBank/DDBJ databases">
        <authorList>
            <person name="Corre E."/>
            <person name="Pelletier E."/>
            <person name="Niang G."/>
            <person name="Scheremetjew M."/>
            <person name="Finn R."/>
            <person name="Kale V."/>
            <person name="Holt S."/>
            <person name="Cochrane G."/>
            <person name="Meng A."/>
            <person name="Brown T."/>
            <person name="Cohen L."/>
        </authorList>
    </citation>
    <scope>NUCLEOTIDE SEQUENCE</scope>
    <source>
        <strain evidence="2">CCMP 410</strain>
    </source>
</reference>
<feature type="compositionally biased region" description="Polar residues" evidence="1">
    <location>
        <begin position="39"/>
        <end position="51"/>
    </location>
</feature>
<gene>
    <name evidence="2" type="ORF">GOCE00092_LOCUS14397</name>
</gene>